<organism evidence="1 2">
    <name type="scientific">Panagrolaimus superbus</name>
    <dbReference type="NCBI Taxonomy" id="310955"/>
    <lineage>
        <taxon>Eukaryota</taxon>
        <taxon>Metazoa</taxon>
        <taxon>Ecdysozoa</taxon>
        <taxon>Nematoda</taxon>
        <taxon>Chromadorea</taxon>
        <taxon>Rhabditida</taxon>
        <taxon>Tylenchina</taxon>
        <taxon>Panagrolaimomorpha</taxon>
        <taxon>Panagrolaimoidea</taxon>
        <taxon>Panagrolaimidae</taxon>
        <taxon>Panagrolaimus</taxon>
    </lineage>
</organism>
<evidence type="ECO:0000313" key="2">
    <source>
        <dbReference type="WBParaSite" id="PSU_v2.g4447.t1"/>
    </source>
</evidence>
<accession>A0A914YXS8</accession>
<reference evidence="2" key="1">
    <citation type="submission" date="2022-11" db="UniProtKB">
        <authorList>
            <consortium name="WormBaseParasite"/>
        </authorList>
    </citation>
    <scope>IDENTIFICATION</scope>
</reference>
<dbReference type="WBParaSite" id="PSU_v2.g4447.t1">
    <property type="protein sequence ID" value="PSU_v2.g4447.t1"/>
    <property type="gene ID" value="PSU_v2.g4447"/>
</dbReference>
<proteinExistence type="predicted"/>
<dbReference type="Proteomes" id="UP000887577">
    <property type="component" value="Unplaced"/>
</dbReference>
<sequence>MFQEDTFKKLADILPSLKELSDFSLYGLTEAFNFASITDFLLKNENLVINLGYNEGIPLSNGYIKILESFIAKIIEAPPKRIPDIYFPGFEKSVYYQDYLKLYNNQFYSHEYLTPSTSQ</sequence>
<evidence type="ECO:0000313" key="1">
    <source>
        <dbReference type="Proteomes" id="UP000887577"/>
    </source>
</evidence>
<keyword evidence="1" id="KW-1185">Reference proteome</keyword>
<dbReference type="AlphaFoldDB" id="A0A914YXS8"/>
<protein>
    <submittedName>
        <fullName evidence="2">Uncharacterized protein</fullName>
    </submittedName>
</protein>
<name>A0A914YXS8_9BILA</name>